<dbReference type="InterPro" id="IPR020846">
    <property type="entry name" value="MFS_dom"/>
</dbReference>
<dbReference type="AlphaFoldDB" id="A0AAW1TY39"/>
<keyword evidence="6 9" id="KW-1133">Transmembrane helix</keyword>
<accession>A0AAW1TY39</accession>
<evidence type="ECO:0000256" key="1">
    <source>
        <dbReference type="ARBA" id="ARBA00004651"/>
    </source>
</evidence>
<dbReference type="SUPFAM" id="SSF103473">
    <property type="entry name" value="MFS general substrate transporter"/>
    <property type="match status" value="1"/>
</dbReference>
<feature type="domain" description="Major facilitator superfamily (MFS) profile" evidence="11">
    <location>
        <begin position="1"/>
        <end position="429"/>
    </location>
</feature>
<dbReference type="InterPro" id="IPR005829">
    <property type="entry name" value="Sugar_transporter_CS"/>
</dbReference>
<dbReference type="Gene3D" id="1.20.1250.20">
    <property type="entry name" value="MFS general substrate transporter like domains"/>
    <property type="match status" value="1"/>
</dbReference>
<dbReference type="InterPro" id="IPR003663">
    <property type="entry name" value="Sugar/inositol_transpt"/>
</dbReference>
<dbReference type="PANTHER" id="PTHR48021">
    <property type="match status" value="1"/>
</dbReference>
<comment type="subcellular location">
    <subcellularLocation>
        <location evidence="1">Cell membrane</location>
        <topology evidence="1">Multi-pass membrane protein</topology>
    </subcellularLocation>
</comment>
<feature type="transmembrane region" description="Helical" evidence="9">
    <location>
        <begin position="304"/>
        <end position="326"/>
    </location>
</feature>
<dbReference type="InterPro" id="IPR036259">
    <property type="entry name" value="MFS_trans_sf"/>
</dbReference>
<reference evidence="12 13" key="1">
    <citation type="submission" date="2023-03" db="EMBL/GenBank/DDBJ databases">
        <title>Genome insight into feeding habits of ladybird beetles.</title>
        <authorList>
            <person name="Li H.-S."/>
            <person name="Huang Y.-H."/>
            <person name="Pang H."/>
        </authorList>
    </citation>
    <scope>NUCLEOTIDE SEQUENCE [LARGE SCALE GENOMIC DNA]</scope>
    <source>
        <strain evidence="12">SYSU_2023b</strain>
        <tissue evidence="12">Whole body</tissue>
    </source>
</reference>
<keyword evidence="2" id="KW-0813">Transport</keyword>
<dbReference type="Pfam" id="PF00083">
    <property type="entry name" value="Sugar_tr"/>
    <property type="match status" value="1"/>
</dbReference>
<dbReference type="EMBL" id="JARQZJ010000032">
    <property type="protein sequence ID" value="KAK9875183.1"/>
    <property type="molecule type" value="Genomic_DNA"/>
</dbReference>
<evidence type="ECO:0000256" key="9">
    <source>
        <dbReference type="SAM" id="Phobius"/>
    </source>
</evidence>
<keyword evidence="8" id="KW-0325">Glycoprotein</keyword>
<dbReference type="Proteomes" id="UP001431783">
    <property type="component" value="Unassembled WGS sequence"/>
</dbReference>
<comment type="caution">
    <text evidence="12">The sequence shown here is derived from an EMBL/GenBank/DDBJ whole genome shotgun (WGS) entry which is preliminary data.</text>
</comment>
<feature type="transmembrane region" description="Helical" evidence="9">
    <location>
        <begin position="239"/>
        <end position="259"/>
    </location>
</feature>
<keyword evidence="5 9" id="KW-0812">Transmembrane</keyword>
<protein>
    <recommendedName>
        <fullName evidence="11">Major facilitator superfamily (MFS) profile domain-containing protein</fullName>
    </recommendedName>
</protein>
<feature type="transmembrane region" description="Helical" evidence="9">
    <location>
        <begin position="338"/>
        <end position="362"/>
    </location>
</feature>
<feature type="transmembrane region" description="Helical" evidence="9">
    <location>
        <begin position="279"/>
        <end position="297"/>
    </location>
</feature>
<evidence type="ECO:0000256" key="8">
    <source>
        <dbReference type="ARBA" id="ARBA00023180"/>
    </source>
</evidence>
<evidence type="ECO:0000256" key="6">
    <source>
        <dbReference type="ARBA" id="ARBA00022989"/>
    </source>
</evidence>
<feature type="chain" id="PRO_5043878489" description="Major facilitator superfamily (MFS) profile domain-containing protein" evidence="10">
    <location>
        <begin position="20"/>
        <end position="450"/>
    </location>
</feature>
<keyword evidence="4" id="KW-0762">Sugar transport</keyword>
<dbReference type="InterPro" id="IPR005828">
    <property type="entry name" value="MFS_sugar_transport-like"/>
</dbReference>
<feature type="signal peptide" evidence="10">
    <location>
        <begin position="1"/>
        <end position="19"/>
    </location>
</feature>
<dbReference type="GO" id="GO:0022857">
    <property type="term" value="F:transmembrane transporter activity"/>
    <property type="evidence" value="ECO:0007669"/>
    <property type="project" value="InterPro"/>
</dbReference>
<feature type="transmembrane region" description="Helical" evidence="9">
    <location>
        <begin position="101"/>
        <end position="122"/>
    </location>
</feature>
<dbReference type="GO" id="GO:0005886">
    <property type="term" value="C:plasma membrane"/>
    <property type="evidence" value="ECO:0007669"/>
    <property type="project" value="UniProtKB-SubCell"/>
</dbReference>
<feature type="transmembrane region" description="Helical" evidence="9">
    <location>
        <begin position="77"/>
        <end position="95"/>
    </location>
</feature>
<keyword evidence="10" id="KW-0732">Signal</keyword>
<feature type="transmembrane region" description="Helical" evidence="9">
    <location>
        <begin position="159"/>
        <end position="181"/>
    </location>
</feature>
<evidence type="ECO:0000256" key="7">
    <source>
        <dbReference type="ARBA" id="ARBA00023136"/>
    </source>
</evidence>
<dbReference type="FunFam" id="1.20.1250.20:FF:000218">
    <property type="entry name" value="facilitated trehalose transporter Tret1"/>
    <property type="match status" value="1"/>
</dbReference>
<evidence type="ECO:0000256" key="3">
    <source>
        <dbReference type="ARBA" id="ARBA00022475"/>
    </source>
</evidence>
<feature type="transmembrane region" description="Helical" evidence="9">
    <location>
        <begin position="406"/>
        <end position="426"/>
    </location>
</feature>
<dbReference type="InterPro" id="IPR050549">
    <property type="entry name" value="MFS_Trehalose_Transporter"/>
</dbReference>
<evidence type="ECO:0000259" key="11">
    <source>
        <dbReference type="PROSITE" id="PS50850"/>
    </source>
</evidence>
<keyword evidence="13" id="KW-1185">Reference proteome</keyword>
<feature type="transmembrane region" description="Helical" evidence="9">
    <location>
        <begin position="374"/>
        <end position="394"/>
    </location>
</feature>
<proteinExistence type="predicted"/>
<keyword evidence="7 9" id="KW-0472">Membrane</keyword>
<dbReference type="PRINTS" id="PR00171">
    <property type="entry name" value="SUGRTRNSPORT"/>
</dbReference>
<dbReference type="PANTHER" id="PTHR48021:SF46">
    <property type="entry name" value="MAJOR FACILITATOR SUPERFAMILY (MFS) PROFILE DOMAIN-CONTAINING PROTEIN"/>
    <property type="match status" value="1"/>
</dbReference>
<evidence type="ECO:0000256" key="10">
    <source>
        <dbReference type="SAM" id="SignalP"/>
    </source>
</evidence>
<feature type="transmembrane region" description="Helical" evidence="9">
    <location>
        <begin position="134"/>
        <end position="153"/>
    </location>
</feature>
<gene>
    <name evidence="12" type="ORF">WA026_005974</name>
</gene>
<keyword evidence="3" id="KW-1003">Cell membrane</keyword>
<name>A0AAW1TY39_9CUCU</name>
<evidence type="ECO:0000256" key="2">
    <source>
        <dbReference type="ARBA" id="ARBA00022448"/>
    </source>
</evidence>
<dbReference type="PROSITE" id="PS50850">
    <property type="entry name" value="MFS"/>
    <property type="match status" value="1"/>
</dbReference>
<feature type="transmembrane region" description="Helical" evidence="9">
    <location>
        <begin position="46"/>
        <end position="65"/>
    </location>
</feature>
<evidence type="ECO:0000256" key="5">
    <source>
        <dbReference type="ARBA" id="ARBA00022692"/>
    </source>
</evidence>
<organism evidence="12 13">
    <name type="scientific">Henosepilachna vigintioctopunctata</name>
    <dbReference type="NCBI Taxonomy" id="420089"/>
    <lineage>
        <taxon>Eukaryota</taxon>
        <taxon>Metazoa</taxon>
        <taxon>Ecdysozoa</taxon>
        <taxon>Arthropoda</taxon>
        <taxon>Hexapoda</taxon>
        <taxon>Insecta</taxon>
        <taxon>Pterygota</taxon>
        <taxon>Neoptera</taxon>
        <taxon>Endopterygota</taxon>
        <taxon>Coleoptera</taxon>
        <taxon>Polyphaga</taxon>
        <taxon>Cucujiformia</taxon>
        <taxon>Coccinelloidea</taxon>
        <taxon>Coccinellidae</taxon>
        <taxon>Epilachninae</taxon>
        <taxon>Epilachnini</taxon>
        <taxon>Henosepilachna</taxon>
    </lineage>
</organism>
<evidence type="ECO:0000313" key="13">
    <source>
        <dbReference type="Proteomes" id="UP001431783"/>
    </source>
</evidence>
<evidence type="ECO:0000256" key="4">
    <source>
        <dbReference type="ARBA" id="ARBA00022597"/>
    </source>
</evidence>
<dbReference type="PROSITE" id="PS00216">
    <property type="entry name" value="SUGAR_TRANSPORT_1"/>
    <property type="match status" value="1"/>
</dbReference>
<evidence type="ECO:0000313" key="12">
    <source>
        <dbReference type="EMBL" id="KAK9875183.1"/>
    </source>
</evidence>
<sequence length="450" mass="49657">MFISVFLSLILCIIEGTGAVWTSPMLKKLNGTDDNPLKRIISIDESSLLASLPIIGSTLSSFLIITLSDKLGRKPLLALHGLASLVYLLMFAFFANIWCYYMARVISGINSAVISIIVPLYICELADSSSRGTLAAGMIVSMNVGILITFIGGPYIPFFWYHSLMALLPICFIIFFSAFALESPYYNPQGVSSRTEELLKKLRGVDDVTDELNEIKRCLEETTEENFFEQIKLKGPRKAFMLGVGLTILATCSGPSVIITYTQMIFDYAEGNWSGEVENIILGSVQLVVSVFAAIVMDKFQRKHLMIVSAAMQALSLALLSLYLILKDKGVDVEAFGWAPLLCFLSYVSFYNMGFGPLWNTVIGELLPQGIKDTAMTICSLLNSGIVFVFTMIFQRIEKSIGLGQTLMFFSVITLLSAVYVAIFIVETKGKTLEEIQLELNGKKLKPAPL</sequence>